<reference evidence="8" key="2">
    <citation type="submission" date="2025-08" db="UniProtKB">
        <authorList>
            <consortium name="Ensembl"/>
        </authorList>
    </citation>
    <scope>IDENTIFICATION</scope>
</reference>
<dbReference type="GeneTree" id="ENSGT00940000158921"/>
<dbReference type="Gene3D" id="1.20.5.1500">
    <property type="match status" value="1"/>
</dbReference>
<keyword evidence="9" id="KW-1185">Reference proteome</keyword>
<keyword evidence="2" id="KW-0678">Repressor</keyword>
<feature type="region of interest" description="Disordered" evidence="7">
    <location>
        <begin position="30"/>
        <end position="125"/>
    </location>
</feature>
<dbReference type="eggNOG" id="KOG4466">
    <property type="taxonomic scope" value="Eukaryota"/>
</dbReference>
<proteinExistence type="inferred from homology"/>
<organism evidence="8 9">
    <name type="scientific">Anolis carolinensis</name>
    <name type="common">Green anole</name>
    <name type="synonym">American chameleon</name>
    <dbReference type="NCBI Taxonomy" id="28377"/>
    <lineage>
        <taxon>Eukaryota</taxon>
        <taxon>Metazoa</taxon>
        <taxon>Chordata</taxon>
        <taxon>Craniata</taxon>
        <taxon>Vertebrata</taxon>
        <taxon>Euteleostomi</taxon>
        <taxon>Lepidosauria</taxon>
        <taxon>Squamata</taxon>
        <taxon>Bifurcata</taxon>
        <taxon>Unidentata</taxon>
        <taxon>Episquamata</taxon>
        <taxon>Toxicofera</taxon>
        <taxon>Iguania</taxon>
        <taxon>Dactyloidae</taxon>
        <taxon>Anolis</taxon>
    </lineage>
</organism>
<dbReference type="InterPro" id="IPR013907">
    <property type="entry name" value="Sds3"/>
</dbReference>
<dbReference type="GO" id="GO:0000122">
    <property type="term" value="P:negative regulation of transcription by RNA polymerase II"/>
    <property type="evidence" value="ECO:0000318"/>
    <property type="project" value="GO_Central"/>
</dbReference>
<evidence type="ECO:0000256" key="1">
    <source>
        <dbReference type="ARBA" id="ARBA00004123"/>
    </source>
</evidence>
<feature type="compositionally biased region" description="Acidic residues" evidence="7">
    <location>
        <begin position="88"/>
        <end position="123"/>
    </location>
</feature>
<dbReference type="GO" id="GO:0070822">
    <property type="term" value="C:Sin3-type complex"/>
    <property type="evidence" value="ECO:0000318"/>
    <property type="project" value="GO_Central"/>
</dbReference>
<dbReference type="HOGENOM" id="CLU_050862_2_0_1"/>
<keyword evidence="4" id="KW-0804">Transcription</keyword>
<evidence type="ECO:0000256" key="6">
    <source>
        <dbReference type="ARBA" id="ARBA00038256"/>
    </source>
</evidence>
<feature type="compositionally biased region" description="Basic and acidic residues" evidence="7">
    <location>
        <begin position="76"/>
        <end position="87"/>
    </location>
</feature>
<reference evidence="8" key="3">
    <citation type="submission" date="2025-09" db="UniProtKB">
        <authorList>
            <consortium name="Ensembl"/>
        </authorList>
    </citation>
    <scope>IDENTIFICATION</scope>
</reference>
<dbReference type="PANTHER" id="PTHR21964">
    <property type="entry name" value="BREAST CANCER METASTASIS-SUPPRESSOR 1"/>
    <property type="match status" value="1"/>
</dbReference>
<protein>
    <submittedName>
        <fullName evidence="8">BRMS1 like transcriptional repressor</fullName>
    </submittedName>
</protein>
<name>G1K9N1_ANOCA</name>
<dbReference type="AlphaFoldDB" id="G1K9N1"/>
<comment type="subcellular location">
    <subcellularLocation>
        <location evidence="1">Nucleus</location>
    </subcellularLocation>
</comment>
<dbReference type="Ensembl" id="ENSACAT00000001562.4">
    <property type="protein sequence ID" value="ENSACAP00000001526.3"/>
    <property type="gene ID" value="ENSACAG00000001583.4"/>
</dbReference>
<reference evidence="8 9" key="1">
    <citation type="submission" date="2009-12" db="EMBL/GenBank/DDBJ databases">
        <title>The Genome Sequence of Anolis carolinensis (Green Anole Lizard).</title>
        <authorList>
            <consortium name="The Genome Sequencing Platform"/>
            <person name="Di Palma F."/>
            <person name="Alfoldi J."/>
            <person name="Heiman D."/>
            <person name="Young S."/>
            <person name="Grabherr M."/>
            <person name="Johnson J."/>
            <person name="Lander E.S."/>
            <person name="Lindblad-Toh K."/>
        </authorList>
    </citation>
    <scope>NUCLEOTIDE SEQUENCE [LARGE SCALE GENOMIC DNA]</scope>
    <source>
        <strain evidence="8 9">JBL SC #1</strain>
    </source>
</reference>
<comment type="similarity">
    <text evidence="6">Belongs to the BRMS1 family.</text>
</comment>
<evidence type="ECO:0000256" key="3">
    <source>
        <dbReference type="ARBA" id="ARBA00023015"/>
    </source>
</evidence>
<dbReference type="GO" id="GO:0042826">
    <property type="term" value="F:histone deacetylase binding"/>
    <property type="evidence" value="ECO:0000318"/>
    <property type="project" value="GO_Central"/>
</dbReference>
<dbReference type="STRING" id="28377.ENSACAP00000001526"/>
<evidence type="ECO:0000313" key="9">
    <source>
        <dbReference type="Proteomes" id="UP000001646"/>
    </source>
</evidence>
<evidence type="ECO:0000256" key="2">
    <source>
        <dbReference type="ARBA" id="ARBA00022491"/>
    </source>
</evidence>
<keyword evidence="5" id="KW-0539">Nucleus</keyword>
<evidence type="ECO:0000313" key="8">
    <source>
        <dbReference type="Ensembl" id="ENSACAP00000001526.3"/>
    </source>
</evidence>
<dbReference type="Bgee" id="ENSACAG00000001583">
    <property type="expression patterns" value="Expressed in embryonic post-anal tail and 13 other cell types or tissues"/>
</dbReference>
<sequence length="395" mass="45355">MLSPNRRRRRHASLWLRPRPFCLRHRRGVQSAPGAAGLGCAGERRGGGKKGGWRGSGERRGFGRGACGGAGAMPVHSREKKENNHDEMEVDYGENEGSSSEEEESESSSVSEEGDSSEMDDEDCERRRMECLDEMSNLEKQFTDLKDQLYKERLSQVDAKLQEVIAGKAPEYLEPLAALQENMQIRTKVAGIYRELCLESVKNKYECEIQASRQHCESEKLLLYDTVQSELEEKIRRLEEDRHSIDITSELWNDELQSRKKRKDPFSPDKKKPVVVSGPYIVYMLQDLDILEDWTTIRKAMATLGPHRVKTEPPVKLEKHPHNARSEEGRLYYNGEWYGRGQTICIDRKDECPTSAIITTINHDEVWFKRPDGSKSKLYISQLQKGKYSIKHNHN</sequence>
<evidence type="ECO:0000256" key="7">
    <source>
        <dbReference type="SAM" id="MobiDB-lite"/>
    </source>
</evidence>
<dbReference type="SMART" id="SM01401">
    <property type="entry name" value="Sds3"/>
    <property type="match status" value="1"/>
</dbReference>
<evidence type="ECO:0000256" key="5">
    <source>
        <dbReference type="ARBA" id="ARBA00023242"/>
    </source>
</evidence>
<dbReference type="Proteomes" id="UP000001646">
    <property type="component" value="Chromosome 1"/>
</dbReference>
<dbReference type="InParanoid" id="G1K9N1"/>
<accession>G1K9N1</accession>
<keyword evidence="3" id="KW-0805">Transcription regulation</keyword>
<dbReference type="FunFam" id="1.20.5.1500:FF:000002">
    <property type="entry name" value="breast cancer metastasis-suppressor 1-like protein-A"/>
    <property type="match status" value="1"/>
</dbReference>
<gene>
    <name evidence="8" type="primary">BRMS1L</name>
</gene>
<dbReference type="Pfam" id="PF08598">
    <property type="entry name" value="Sds3"/>
    <property type="match status" value="1"/>
</dbReference>
<evidence type="ECO:0000256" key="4">
    <source>
        <dbReference type="ARBA" id="ARBA00023163"/>
    </source>
</evidence>